<protein>
    <submittedName>
        <fullName evidence="2">Uncharacterized protein</fullName>
    </submittedName>
</protein>
<evidence type="ECO:0000256" key="1">
    <source>
        <dbReference type="SAM" id="MobiDB-lite"/>
    </source>
</evidence>
<keyword evidence="3" id="KW-1185">Reference proteome</keyword>
<feature type="region of interest" description="Disordered" evidence="1">
    <location>
        <begin position="1"/>
        <end position="25"/>
    </location>
</feature>
<proteinExistence type="predicted"/>
<comment type="caution">
    <text evidence="2">The sequence shown here is derived from an EMBL/GenBank/DDBJ whole genome shotgun (WGS) entry which is preliminary data.</text>
</comment>
<evidence type="ECO:0000313" key="2">
    <source>
        <dbReference type="EMBL" id="OAE23633.1"/>
    </source>
</evidence>
<dbReference type="EMBL" id="LVLJ01002818">
    <property type="protein sequence ID" value="OAE23633.1"/>
    <property type="molecule type" value="Genomic_DNA"/>
</dbReference>
<accession>A0A176VTA7</accession>
<name>A0A176VTA7_MARPO</name>
<dbReference type="AlphaFoldDB" id="A0A176VTA7"/>
<organism evidence="2 3">
    <name type="scientific">Marchantia polymorpha subsp. ruderalis</name>
    <dbReference type="NCBI Taxonomy" id="1480154"/>
    <lineage>
        <taxon>Eukaryota</taxon>
        <taxon>Viridiplantae</taxon>
        <taxon>Streptophyta</taxon>
        <taxon>Embryophyta</taxon>
        <taxon>Marchantiophyta</taxon>
        <taxon>Marchantiopsida</taxon>
        <taxon>Marchantiidae</taxon>
        <taxon>Marchantiales</taxon>
        <taxon>Marchantiaceae</taxon>
        <taxon>Marchantia</taxon>
    </lineage>
</organism>
<reference evidence="2" key="1">
    <citation type="submission" date="2016-03" db="EMBL/GenBank/DDBJ databases">
        <title>Mechanisms controlling the formation of the plant cell surface in tip-growing cells are functionally conserved among land plants.</title>
        <authorList>
            <person name="Honkanen S."/>
            <person name="Jones V.A."/>
            <person name="Morieri G."/>
            <person name="Champion C."/>
            <person name="Hetherington A.J."/>
            <person name="Kelly S."/>
            <person name="Saint-Marcoux D."/>
            <person name="Proust H."/>
            <person name="Prescott H."/>
            <person name="Dolan L."/>
        </authorList>
    </citation>
    <scope>NUCLEOTIDE SEQUENCE [LARGE SCALE GENOMIC DNA]</scope>
    <source>
        <tissue evidence="2">Whole gametophyte</tissue>
    </source>
</reference>
<feature type="compositionally biased region" description="Basic and acidic residues" evidence="1">
    <location>
        <begin position="16"/>
        <end position="25"/>
    </location>
</feature>
<sequence>MSRSTPTQMRHPHAHHQLDRELKKNREQFECRGSGNGMERRSRVSEKCLLLPPEVGQVTSTPVGRSRKLASLFCQQAAWTPDEPRRGETRHPRGRMRVHELAGVQRTSMHRRHGRLRRRQEGLWAKEDGMRHRPVCQRQTGIGAAVAAEEATRPSSRESPRISVAKVNLDLEDESSSEGQEVESVQGTPTRVLCEQVVPLLGDLDRKAAKYADRRHRGSYVKLVRNRTRIKVATNPQLISLDRKYRELEEKNDALQGHLTLSRKLHKAPQLRDDAAAEALREFVK</sequence>
<dbReference type="Proteomes" id="UP000077202">
    <property type="component" value="Unassembled WGS sequence"/>
</dbReference>
<evidence type="ECO:0000313" key="3">
    <source>
        <dbReference type="Proteomes" id="UP000077202"/>
    </source>
</evidence>
<gene>
    <name evidence="2" type="ORF">AXG93_4084s1000</name>
</gene>